<reference evidence="1 2" key="1">
    <citation type="submission" date="2019-02" db="EMBL/GenBank/DDBJ databases">
        <title>Deep-cultivation of Planctomycetes and their phenomic and genomic characterization uncovers novel biology.</title>
        <authorList>
            <person name="Wiegand S."/>
            <person name="Jogler M."/>
            <person name="Boedeker C."/>
            <person name="Pinto D."/>
            <person name="Vollmers J."/>
            <person name="Rivas-Marin E."/>
            <person name="Kohn T."/>
            <person name="Peeters S.H."/>
            <person name="Heuer A."/>
            <person name="Rast P."/>
            <person name="Oberbeckmann S."/>
            <person name="Bunk B."/>
            <person name="Jeske O."/>
            <person name="Meyerdierks A."/>
            <person name="Storesund J.E."/>
            <person name="Kallscheuer N."/>
            <person name="Luecker S."/>
            <person name="Lage O.M."/>
            <person name="Pohl T."/>
            <person name="Merkel B.J."/>
            <person name="Hornburger P."/>
            <person name="Mueller R.-W."/>
            <person name="Bruemmer F."/>
            <person name="Labrenz M."/>
            <person name="Spormann A.M."/>
            <person name="Op den Camp H."/>
            <person name="Overmann J."/>
            <person name="Amann R."/>
            <person name="Jetten M.S.M."/>
            <person name="Mascher T."/>
            <person name="Medema M.H."/>
            <person name="Devos D.P."/>
            <person name="Kaster A.-K."/>
            <person name="Ovreas L."/>
            <person name="Rohde M."/>
            <person name="Galperin M.Y."/>
            <person name="Jogler C."/>
        </authorList>
    </citation>
    <scope>NUCLEOTIDE SEQUENCE [LARGE SCALE GENOMIC DNA]</scope>
    <source>
        <strain evidence="1 2">ETA_A8</strain>
    </source>
</reference>
<keyword evidence="2" id="KW-1185">Reference proteome</keyword>
<accession>A0A517YNR0</accession>
<gene>
    <name evidence="1" type="ORF">ETAA8_70180</name>
</gene>
<protein>
    <recommendedName>
        <fullName evidence="3">Carboxypeptidase regulatory-like domain-containing protein</fullName>
    </recommendedName>
</protein>
<evidence type="ECO:0000313" key="2">
    <source>
        <dbReference type="Proteomes" id="UP000315017"/>
    </source>
</evidence>
<dbReference type="KEGG" id="aagg:ETAA8_70180"/>
<dbReference type="Proteomes" id="UP000315017">
    <property type="component" value="Chromosome"/>
</dbReference>
<dbReference type="AlphaFoldDB" id="A0A517YNR0"/>
<name>A0A517YNR0_9BACT</name>
<dbReference type="RefSeq" id="WP_145099708.1">
    <property type="nucleotide sequence ID" value="NZ_CP036274.1"/>
</dbReference>
<evidence type="ECO:0000313" key="1">
    <source>
        <dbReference type="EMBL" id="QDU31857.1"/>
    </source>
</evidence>
<sequence length="135" mass="14193">MRGTSSWVALLFLTGTCLLGCGGSGQKAIRGEVSLDGEPVDGGSIMFVPAAAGKSGSAAIVAGKYSVPAEDDLLPGTYRVEIVWNKPTGKQIPANDPGMLTDERLQVIPDKYNTQSTLSVEITPGENEHNFLLTK</sequence>
<evidence type="ECO:0008006" key="3">
    <source>
        <dbReference type="Google" id="ProtNLM"/>
    </source>
</evidence>
<proteinExistence type="predicted"/>
<dbReference type="OrthoDB" id="289368at2"/>
<dbReference type="EMBL" id="CP036274">
    <property type="protein sequence ID" value="QDU31857.1"/>
    <property type="molecule type" value="Genomic_DNA"/>
</dbReference>
<organism evidence="1 2">
    <name type="scientific">Anatilimnocola aggregata</name>
    <dbReference type="NCBI Taxonomy" id="2528021"/>
    <lineage>
        <taxon>Bacteria</taxon>
        <taxon>Pseudomonadati</taxon>
        <taxon>Planctomycetota</taxon>
        <taxon>Planctomycetia</taxon>
        <taxon>Pirellulales</taxon>
        <taxon>Pirellulaceae</taxon>
        <taxon>Anatilimnocola</taxon>
    </lineage>
</organism>